<evidence type="ECO:0000256" key="3">
    <source>
        <dbReference type="ARBA" id="ARBA00004906"/>
    </source>
</evidence>
<evidence type="ECO:0000256" key="5">
    <source>
        <dbReference type="ARBA" id="ARBA00022679"/>
    </source>
</evidence>
<evidence type="ECO:0000313" key="17">
    <source>
        <dbReference type="Proteomes" id="UP001327560"/>
    </source>
</evidence>
<keyword evidence="12 14" id="KW-0472">Membrane</keyword>
<dbReference type="InterPro" id="IPR044600">
    <property type="entry name" value="ATL1/ATL16-like"/>
</dbReference>
<keyword evidence="6 14" id="KW-0812">Transmembrane</keyword>
<keyword evidence="9" id="KW-0833">Ubl conjugation pathway</keyword>
<dbReference type="SMART" id="SM00184">
    <property type="entry name" value="RING"/>
    <property type="match status" value="1"/>
</dbReference>
<keyword evidence="5" id="KW-0808">Transferase</keyword>
<dbReference type="InterPro" id="IPR001841">
    <property type="entry name" value="Znf_RING"/>
</dbReference>
<protein>
    <recommendedName>
        <fullName evidence="4">RING-type E3 ubiquitin transferase</fullName>
        <ecNumber evidence="4">2.3.2.27</ecNumber>
    </recommendedName>
</protein>
<comment type="pathway">
    <text evidence="3">Protein modification; protein ubiquitination.</text>
</comment>
<dbReference type="SUPFAM" id="SSF57850">
    <property type="entry name" value="RING/U-box"/>
    <property type="match status" value="1"/>
</dbReference>
<organism evidence="16 17">
    <name type="scientific">Canna indica</name>
    <name type="common">Indian-shot</name>
    <dbReference type="NCBI Taxonomy" id="4628"/>
    <lineage>
        <taxon>Eukaryota</taxon>
        <taxon>Viridiplantae</taxon>
        <taxon>Streptophyta</taxon>
        <taxon>Embryophyta</taxon>
        <taxon>Tracheophyta</taxon>
        <taxon>Spermatophyta</taxon>
        <taxon>Magnoliopsida</taxon>
        <taxon>Liliopsida</taxon>
        <taxon>Zingiberales</taxon>
        <taxon>Cannaceae</taxon>
        <taxon>Canna</taxon>
    </lineage>
</organism>
<evidence type="ECO:0000313" key="16">
    <source>
        <dbReference type="EMBL" id="WOK94878.1"/>
    </source>
</evidence>
<evidence type="ECO:0000256" key="9">
    <source>
        <dbReference type="ARBA" id="ARBA00022786"/>
    </source>
</evidence>
<evidence type="ECO:0000256" key="1">
    <source>
        <dbReference type="ARBA" id="ARBA00000900"/>
    </source>
</evidence>
<evidence type="ECO:0000256" key="14">
    <source>
        <dbReference type="SAM" id="Phobius"/>
    </source>
</evidence>
<dbReference type="EC" id="2.3.2.27" evidence="4"/>
<dbReference type="Proteomes" id="UP001327560">
    <property type="component" value="Chromosome 1"/>
</dbReference>
<keyword evidence="7" id="KW-0479">Metal-binding</keyword>
<accession>A0AAQ3JRE9</accession>
<evidence type="ECO:0000256" key="11">
    <source>
        <dbReference type="ARBA" id="ARBA00022989"/>
    </source>
</evidence>
<evidence type="ECO:0000259" key="15">
    <source>
        <dbReference type="PROSITE" id="PS50089"/>
    </source>
</evidence>
<gene>
    <name evidence="16" type="ORF">Cni_G03583</name>
</gene>
<dbReference type="GO" id="GO:0008270">
    <property type="term" value="F:zinc ion binding"/>
    <property type="evidence" value="ECO:0007669"/>
    <property type="project" value="UniProtKB-KW"/>
</dbReference>
<comment type="subcellular location">
    <subcellularLocation>
        <location evidence="2">Membrane</location>
        <topology evidence="2">Single-pass membrane protein</topology>
    </subcellularLocation>
</comment>
<feature type="domain" description="RING-type" evidence="15">
    <location>
        <begin position="114"/>
        <end position="156"/>
    </location>
</feature>
<keyword evidence="8 13" id="KW-0863">Zinc-finger</keyword>
<dbReference type="PANTHER" id="PTHR46913:SF1">
    <property type="entry name" value="RING-H2 FINGER PROTEIN ATL16"/>
    <property type="match status" value="1"/>
</dbReference>
<dbReference type="PANTHER" id="PTHR46913">
    <property type="entry name" value="RING-H2 FINGER PROTEIN ATL16"/>
    <property type="match status" value="1"/>
</dbReference>
<keyword evidence="17" id="KW-1185">Reference proteome</keyword>
<dbReference type="EMBL" id="CP136890">
    <property type="protein sequence ID" value="WOK94878.1"/>
    <property type="molecule type" value="Genomic_DNA"/>
</dbReference>
<keyword evidence="11 14" id="KW-1133">Transmembrane helix</keyword>
<dbReference type="GO" id="GO:0016567">
    <property type="term" value="P:protein ubiquitination"/>
    <property type="evidence" value="ECO:0007669"/>
    <property type="project" value="InterPro"/>
</dbReference>
<sequence length="220" mass="24137">MKSRHRRLLLYETLAASAPPPEAPVDAQLSSSSSKPMAFTALLIVLGLFFFGFFSVYVSRLVSSLRRRSATRRPHRQTGRRLLFSPPAYGLDPSAVRALPVLRYVGGEGKDGYCVVCLSEFEEKERVKVIPRCGHAFHPACIGAWLVARGSCPLCRYSDMFGSCSGSGLSGLAVEEEEDEGAGAEKVEMKRSYSCCWRGDEGVTENDKAAEVCLRRTCSL</sequence>
<keyword evidence="10" id="KW-0862">Zinc</keyword>
<dbReference type="AlphaFoldDB" id="A0AAQ3JRE9"/>
<evidence type="ECO:0000256" key="13">
    <source>
        <dbReference type="PROSITE-ProRule" id="PRU00175"/>
    </source>
</evidence>
<dbReference type="GO" id="GO:0061630">
    <property type="term" value="F:ubiquitin protein ligase activity"/>
    <property type="evidence" value="ECO:0007669"/>
    <property type="project" value="UniProtKB-EC"/>
</dbReference>
<evidence type="ECO:0000256" key="7">
    <source>
        <dbReference type="ARBA" id="ARBA00022723"/>
    </source>
</evidence>
<feature type="transmembrane region" description="Helical" evidence="14">
    <location>
        <begin position="37"/>
        <end position="58"/>
    </location>
</feature>
<evidence type="ECO:0000256" key="2">
    <source>
        <dbReference type="ARBA" id="ARBA00004167"/>
    </source>
</evidence>
<evidence type="ECO:0000256" key="4">
    <source>
        <dbReference type="ARBA" id="ARBA00012483"/>
    </source>
</evidence>
<proteinExistence type="predicted"/>
<evidence type="ECO:0000256" key="12">
    <source>
        <dbReference type="ARBA" id="ARBA00023136"/>
    </source>
</evidence>
<evidence type="ECO:0000256" key="10">
    <source>
        <dbReference type="ARBA" id="ARBA00022833"/>
    </source>
</evidence>
<dbReference type="GO" id="GO:0016020">
    <property type="term" value="C:membrane"/>
    <property type="evidence" value="ECO:0007669"/>
    <property type="project" value="UniProtKB-SubCell"/>
</dbReference>
<name>A0AAQ3JRE9_9LILI</name>
<comment type="catalytic activity">
    <reaction evidence="1">
        <text>S-ubiquitinyl-[E2 ubiquitin-conjugating enzyme]-L-cysteine + [acceptor protein]-L-lysine = [E2 ubiquitin-conjugating enzyme]-L-cysteine + N(6)-ubiquitinyl-[acceptor protein]-L-lysine.</text>
        <dbReference type="EC" id="2.3.2.27"/>
    </reaction>
</comment>
<evidence type="ECO:0000256" key="6">
    <source>
        <dbReference type="ARBA" id="ARBA00022692"/>
    </source>
</evidence>
<dbReference type="Gene3D" id="3.30.40.10">
    <property type="entry name" value="Zinc/RING finger domain, C3HC4 (zinc finger)"/>
    <property type="match status" value="1"/>
</dbReference>
<evidence type="ECO:0000256" key="8">
    <source>
        <dbReference type="ARBA" id="ARBA00022771"/>
    </source>
</evidence>
<dbReference type="InterPro" id="IPR013083">
    <property type="entry name" value="Znf_RING/FYVE/PHD"/>
</dbReference>
<reference evidence="16 17" key="1">
    <citation type="submission" date="2023-10" db="EMBL/GenBank/DDBJ databases">
        <title>Chromosome-scale genome assembly provides insights into flower coloration mechanisms of Canna indica.</title>
        <authorList>
            <person name="Li C."/>
        </authorList>
    </citation>
    <scope>NUCLEOTIDE SEQUENCE [LARGE SCALE GENOMIC DNA]</scope>
    <source>
        <tissue evidence="16">Flower</tissue>
    </source>
</reference>
<dbReference type="PROSITE" id="PS50089">
    <property type="entry name" value="ZF_RING_2"/>
    <property type="match status" value="1"/>
</dbReference>
<dbReference type="Pfam" id="PF13639">
    <property type="entry name" value="zf-RING_2"/>
    <property type="match status" value="1"/>
</dbReference>